<dbReference type="InterPro" id="IPR000330">
    <property type="entry name" value="SNF2_N"/>
</dbReference>
<evidence type="ECO:0000256" key="3">
    <source>
        <dbReference type="ARBA" id="ARBA00022806"/>
    </source>
</evidence>
<dbReference type="InterPro" id="IPR050628">
    <property type="entry name" value="SNF2_RAD54_helicase_TF"/>
</dbReference>
<organism evidence="6 7">
    <name type="scientific">Exophiala xenobiotica</name>
    <dbReference type="NCBI Taxonomy" id="348802"/>
    <lineage>
        <taxon>Eukaryota</taxon>
        <taxon>Fungi</taxon>
        <taxon>Dikarya</taxon>
        <taxon>Ascomycota</taxon>
        <taxon>Pezizomycotina</taxon>
        <taxon>Eurotiomycetes</taxon>
        <taxon>Chaetothyriomycetidae</taxon>
        <taxon>Chaetothyriales</taxon>
        <taxon>Herpotrichiellaceae</taxon>
        <taxon>Exophiala</taxon>
    </lineage>
</organism>
<keyword evidence="7" id="KW-1185">Reference proteome</keyword>
<keyword evidence="4" id="KW-0067">ATP-binding</keyword>
<reference evidence="6 7" key="1">
    <citation type="submission" date="2015-01" db="EMBL/GenBank/DDBJ databases">
        <title>The Genome Sequence of Exophiala xenobiotica CBS118157.</title>
        <authorList>
            <consortium name="The Broad Institute Genomics Platform"/>
            <person name="Cuomo C."/>
            <person name="de Hoog S."/>
            <person name="Gorbushina A."/>
            <person name="Stielow B."/>
            <person name="Teixiera M."/>
            <person name="Abouelleil A."/>
            <person name="Chapman S.B."/>
            <person name="Priest M."/>
            <person name="Young S.K."/>
            <person name="Wortman J."/>
            <person name="Nusbaum C."/>
            <person name="Birren B."/>
        </authorList>
    </citation>
    <scope>NUCLEOTIDE SEQUENCE [LARGE SCALE GENOMIC DNA]</scope>
    <source>
        <strain evidence="6 7">CBS 118157</strain>
    </source>
</reference>
<dbReference type="EMBL" id="KN847323">
    <property type="protein sequence ID" value="KIW50136.1"/>
    <property type="molecule type" value="Genomic_DNA"/>
</dbReference>
<dbReference type="GO" id="GO:0005524">
    <property type="term" value="F:ATP binding"/>
    <property type="evidence" value="ECO:0007669"/>
    <property type="project" value="UniProtKB-KW"/>
</dbReference>
<dbReference type="GO" id="GO:0006281">
    <property type="term" value="P:DNA repair"/>
    <property type="evidence" value="ECO:0007669"/>
    <property type="project" value="TreeGrafter"/>
</dbReference>
<keyword evidence="3" id="KW-0347">Helicase</keyword>
<dbReference type="GO" id="GO:0004386">
    <property type="term" value="F:helicase activity"/>
    <property type="evidence" value="ECO:0007669"/>
    <property type="project" value="UniProtKB-KW"/>
</dbReference>
<evidence type="ECO:0000259" key="5">
    <source>
        <dbReference type="Pfam" id="PF00176"/>
    </source>
</evidence>
<evidence type="ECO:0000313" key="7">
    <source>
        <dbReference type="Proteomes" id="UP000054342"/>
    </source>
</evidence>
<dbReference type="GO" id="GO:0016787">
    <property type="term" value="F:hydrolase activity"/>
    <property type="evidence" value="ECO:0007669"/>
    <property type="project" value="UniProtKB-KW"/>
</dbReference>
<sequence>MEVDKIAGVPHLIVVPGLLDNWKKHLRDFLDTNHPKFPKILIYHGDGRNGRDEENLKDFDIIVTTYKIVKSEQQDYESYRRLMWQHMRPLVESDQEAAQLAAGNVHIRPGHDTTPLLALPREPPKGQWPLANLKFHILTLDGVHEIKTQSTRDFQEIINLHANFVSTVSRSRLNNSYEDMSSICRLIKLSPLNNSQTFDKYFREGVIKEKWPTNTITGKWTHYERFAMLREILNGRSVQRERENCEI</sequence>
<name>A0A0D2BD91_9EURO</name>
<dbReference type="AlphaFoldDB" id="A0A0D2BD91"/>
<protein>
    <recommendedName>
        <fullName evidence="5">SNF2 N-terminal domain-containing protein</fullName>
    </recommendedName>
</protein>
<dbReference type="PANTHER" id="PTHR45626">
    <property type="entry name" value="TRANSCRIPTION TERMINATION FACTOR 2-RELATED"/>
    <property type="match status" value="1"/>
</dbReference>
<feature type="domain" description="SNF2 N-terminal" evidence="5">
    <location>
        <begin position="10"/>
        <end position="205"/>
    </location>
</feature>
<dbReference type="STRING" id="348802.A0A0D2BD91"/>
<dbReference type="GO" id="GO:0008094">
    <property type="term" value="F:ATP-dependent activity, acting on DNA"/>
    <property type="evidence" value="ECO:0007669"/>
    <property type="project" value="TreeGrafter"/>
</dbReference>
<evidence type="ECO:0000256" key="1">
    <source>
        <dbReference type="ARBA" id="ARBA00022741"/>
    </source>
</evidence>
<evidence type="ECO:0000313" key="6">
    <source>
        <dbReference type="EMBL" id="KIW50136.1"/>
    </source>
</evidence>
<evidence type="ECO:0000256" key="2">
    <source>
        <dbReference type="ARBA" id="ARBA00022801"/>
    </source>
</evidence>
<dbReference type="OrthoDB" id="3796869at2759"/>
<proteinExistence type="predicted"/>
<dbReference type="Gene3D" id="3.40.50.10810">
    <property type="entry name" value="Tandem AAA-ATPase domain"/>
    <property type="match status" value="2"/>
</dbReference>
<keyword evidence="2" id="KW-0378">Hydrolase</keyword>
<dbReference type="PANTHER" id="PTHR45626:SF17">
    <property type="entry name" value="HELICASE-LIKE TRANSCRIPTION FACTOR"/>
    <property type="match status" value="1"/>
</dbReference>
<keyword evidence="1" id="KW-0547">Nucleotide-binding</keyword>
<dbReference type="RefSeq" id="XP_013310720.1">
    <property type="nucleotide sequence ID" value="XM_013455266.1"/>
</dbReference>
<dbReference type="InterPro" id="IPR027417">
    <property type="entry name" value="P-loop_NTPase"/>
</dbReference>
<dbReference type="Pfam" id="PF00176">
    <property type="entry name" value="SNF2-rel_dom"/>
    <property type="match status" value="1"/>
</dbReference>
<evidence type="ECO:0000256" key="4">
    <source>
        <dbReference type="ARBA" id="ARBA00022840"/>
    </source>
</evidence>
<dbReference type="SUPFAM" id="SSF52540">
    <property type="entry name" value="P-loop containing nucleoside triphosphate hydrolases"/>
    <property type="match status" value="1"/>
</dbReference>
<accession>A0A0D2BD91</accession>
<gene>
    <name evidence="6" type="ORF">PV05_11752</name>
</gene>
<dbReference type="Proteomes" id="UP000054342">
    <property type="component" value="Unassembled WGS sequence"/>
</dbReference>
<dbReference type="InterPro" id="IPR038718">
    <property type="entry name" value="SNF2-like_sf"/>
</dbReference>
<dbReference type="HOGENOM" id="CLU_1124561_0_0_1"/>
<dbReference type="GO" id="GO:0005634">
    <property type="term" value="C:nucleus"/>
    <property type="evidence" value="ECO:0007669"/>
    <property type="project" value="TreeGrafter"/>
</dbReference>
<dbReference type="GeneID" id="25333660"/>